<dbReference type="GO" id="GO:0016887">
    <property type="term" value="F:ATP hydrolysis activity"/>
    <property type="evidence" value="ECO:0007669"/>
    <property type="project" value="InterPro"/>
</dbReference>
<evidence type="ECO:0000256" key="1">
    <source>
        <dbReference type="ARBA" id="ARBA00006930"/>
    </source>
</evidence>
<feature type="coiled-coil region" evidence="4">
    <location>
        <begin position="601"/>
        <end position="628"/>
    </location>
</feature>
<dbReference type="SUPFAM" id="SSF52540">
    <property type="entry name" value="P-loop containing nucleoside triphosphate hydrolases"/>
    <property type="match status" value="1"/>
</dbReference>
<dbReference type="Gene3D" id="3.40.50.300">
    <property type="entry name" value="P-loop containing nucleotide triphosphate hydrolases"/>
    <property type="match status" value="2"/>
</dbReference>
<dbReference type="InterPro" id="IPR027417">
    <property type="entry name" value="P-loop_NTPase"/>
</dbReference>
<dbReference type="PANTHER" id="PTHR32114:SF2">
    <property type="entry name" value="ABC TRANSPORTER ABCH.3"/>
    <property type="match status" value="1"/>
</dbReference>
<gene>
    <name evidence="6" type="ORF">D9V37_13020</name>
</gene>
<comment type="subunit">
    <text evidence="2">Heterodimer of SbcC and SbcD.</text>
</comment>
<dbReference type="Pfam" id="PF13476">
    <property type="entry name" value="AAA_23"/>
    <property type="match status" value="1"/>
</dbReference>
<dbReference type="EMBL" id="RDBE01000008">
    <property type="protein sequence ID" value="RLV48658.1"/>
    <property type="molecule type" value="Genomic_DNA"/>
</dbReference>
<dbReference type="Pfam" id="PF13558">
    <property type="entry name" value="SbcC_Walker_B"/>
    <property type="match status" value="1"/>
</dbReference>
<keyword evidence="4" id="KW-0175">Coiled coil</keyword>
<reference evidence="6 7" key="1">
    <citation type="submission" date="2018-10" db="EMBL/GenBank/DDBJ databases">
        <title>Marmoricola sp. 4Q3S-7 whole genome shotgun sequence.</title>
        <authorList>
            <person name="Li F."/>
        </authorList>
    </citation>
    <scope>NUCLEOTIDE SEQUENCE [LARGE SCALE GENOMIC DNA]</scope>
    <source>
        <strain evidence="6 7">4Q3S-7</strain>
    </source>
</reference>
<evidence type="ECO:0000256" key="4">
    <source>
        <dbReference type="SAM" id="Coils"/>
    </source>
</evidence>
<proteinExistence type="inferred from homology"/>
<evidence type="ECO:0000313" key="7">
    <source>
        <dbReference type="Proteomes" id="UP000281708"/>
    </source>
</evidence>
<feature type="domain" description="Rad50/SbcC-type AAA" evidence="5">
    <location>
        <begin position="5"/>
        <end position="182"/>
    </location>
</feature>
<dbReference type="AlphaFoldDB" id="A0A3L8P2K0"/>
<organism evidence="6 7">
    <name type="scientific">Nocardioides mangrovicus</name>
    <dbReference type="NCBI Taxonomy" id="2478913"/>
    <lineage>
        <taxon>Bacteria</taxon>
        <taxon>Bacillati</taxon>
        <taxon>Actinomycetota</taxon>
        <taxon>Actinomycetes</taxon>
        <taxon>Propionibacteriales</taxon>
        <taxon>Nocardioidaceae</taxon>
        <taxon>Nocardioides</taxon>
    </lineage>
</organism>
<keyword evidence="7" id="KW-1185">Reference proteome</keyword>
<dbReference type="Proteomes" id="UP000281708">
    <property type="component" value="Unassembled WGS sequence"/>
</dbReference>
<comment type="similarity">
    <text evidence="1">Belongs to the SMC family. SbcC subfamily.</text>
</comment>
<dbReference type="PANTHER" id="PTHR32114">
    <property type="entry name" value="ABC TRANSPORTER ABCH.3"/>
    <property type="match status" value="1"/>
</dbReference>
<feature type="coiled-coil region" evidence="4">
    <location>
        <begin position="388"/>
        <end position="415"/>
    </location>
</feature>
<name>A0A3L8P2K0_9ACTN</name>
<evidence type="ECO:0000256" key="2">
    <source>
        <dbReference type="ARBA" id="ARBA00011322"/>
    </source>
</evidence>
<dbReference type="InterPro" id="IPR038729">
    <property type="entry name" value="Rad50/SbcC_AAA"/>
</dbReference>
<evidence type="ECO:0000259" key="5">
    <source>
        <dbReference type="Pfam" id="PF13476"/>
    </source>
</evidence>
<evidence type="ECO:0000256" key="3">
    <source>
        <dbReference type="ARBA" id="ARBA00013368"/>
    </source>
</evidence>
<comment type="caution">
    <text evidence="6">The sequence shown here is derived from an EMBL/GenBank/DDBJ whole genome shotgun (WGS) entry which is preliminary data.</text>
</comment>
<protein>
    <recommendedName>
        <fullName evidence="3">Nuclease SbcCD subunit C</fullName>
    </recommendedName>
</protein>
<dbReference type="RefSeq" id="WP_121806620.1">
    <property type="nucleotide sequence ID" value="NZ_RDBE01000008.1"/>
</dbReference>
<sequence>MRLHSLQITAFGPFAGTVEVDLDALGQAQVFLLCGDIGAGKTMVLDAVCFALYGDVPTDRGRARSLRSHFAAEGVAPRVVLEASVGERRLRFTRSPAWQRPKKRGAGTTTEQPSALVEEHVAGRWVARATRLDEAGALVGDLLGMTLPQFTQVAMLPQGQFDTFLRASSEDRQRVLTRLFRTHRFEEVERWLAERRATLRRSGEARQAQVAGLLHRVSETTASPLPAWDDLGLAVDEREVDVWLAGLDAAAAERTTLTAADLVGATADLDAAVAAESAGRRIAGLRERHAVATRRRAELDADLAAHRRDAARLAAARRAALVTEPRRAAERAHDQVASAAATLDRALAEVTALPGEETPDPATLDRRAVAAAERAALANGFVPRARELADVRTRLDELGHRVRQLTARRDALAERSAALPGEVALAERSLTERAALAAREQAVREQLIALARRVSRFATMTELQFQVEDFTARRDQQQVVVLDLRQRLLDVREERLLGMAAELASAMAVGASCPVCGSHDHPHPAVPAAGAPDDDAEQQAQSALDDAEVLLETHRDQVRSYTGRLTAITEELAEHTEAETVSALEVARVELAGAEDARGGLAESEQTVASLREDLAATREQAGRTEADLAVAVEQHTTAERVVERLLAELAEVLQGEAAQDDVVASVQQHARSGQRAARSLAAARDALARHRQLLDHAEAADAHADEVARAQGFADVVEAAGAELEPDGVADLEQAAARRARDEAAVSATLADPEVREAAEATPVDVGGLEARRHQATVAHARATTAADVAARQHARLVEQGAALHELLAAWRPEREDYAVVRSLSELAEGKGPENTAQVRLSAYVLAARLGQVVAAANERLTPMTGGRYLLEHTARRGVGERRGGLSLLVQDLWTDALRDPVTLSGGETFLVSLALALGLADVVSAEAGGVVLDTLFVDEGFGSLDGDTLELVMDTLDELRSGGRVVGVVSHVPELQTRIPAQLRVHKGREGSWLELGLGSPACR</sequence>
<dbReference type="GO" id="GO:0006302">
    <property type="term" value="P:double-strand break repair"/>
    <property type="evidence" value="ECO:0007669"/>
    <property type="project" value="InterPro"/>
</dbReference>
<accession>A0A3L8P2K0</accession>
<dbReference type="OrthoDB" id="9795626at2"/>
<evidence type="ECO:0000313" key="6">
    <source>
        <dbReference type="EMBL" id="RLV48658.1"/>
    </source>
</evidence>